<dbReference type="Proteomes" id="UP000887540">
    <property type="component" value="Unplaced"/>
</dbReference>
<keyword evidence="3" id="KW-0175">Coiled coil</keyword>
<dbReference type="GO" id="GO:0060294">
    <property type="term" value="P:cilium movement involved in cell motility"/>
    <property type="evidence" value="ECO:0007669"/>
    <property type="project" value="UniProtKB-UniRule"/>
</dbReference>
<dbReference type="WBParaSite" id="ACRNAN_scaffold18853.g7224.t1">
    <property type="protein sequence ID" value="ACRNAN_scaffold18853.g7224.t1"/>
    <property type="gene ID" value="ACRNAN_scaffold18853.g7224"/>
</dbReference>
<dbReference type="GO" id="GO:0015630">
    <property type="term" value="C:microtubule cytoskeleton"/>
    <property type="evidence" value="ECO:0007669"/>
    <property type="project" value="UniProtKB-UniRule"/>
</dbReference>
<dbReference type="PANTHER" id="PTHR19960:SF12">
    <property type="entry name" value="TEKTIN-4"/>
    <property type="match status" value="1"/>
</dbReference>
<keyword evidence="2" id="KW-0963">Cytoplasm</keyword>
<reference evidence="6" key="1">
    <citation type="submission" date="2022-11" db="UniProtKB">
        <authorList>
            <consortium name="WormBaseParasite"/>
        </authorList>
    </citation>
    <scope>IDENTIFICATION</scope>
</reference>
<dbReference type="InterPro" id="IPR000435">
    <property type="entry name" value="Tektins"/>
</dbReference>
<keyword evidence="4" id="KW-0966">Cell projection</keyword>
<evidence type="ECO:0000313" key="6">
    <source>
        <dbReference type="WBParaSite" id="ACRNAN_scaffold18853.g7224.t1"/>
    </source>
</evidence>
<dbReference type="PANTHER" id="PTHR19960">
    <property type="entry name" value="TEKTIN"/>
    <property type="match status" value="1"/>
</dbReference>
<dbReference type="GO" id="GO:0005930">
    <property type="term" value="C:axoneme"/>
    <property type="evidence" value="ECO:0007669"/>
    <property type="project" value="UniProtKB-SubCell"/>
</dbReference>
<comment type="subcellular location">
    <subcellularLocation>
        <location evidence="4">Cytoplasm</location>
        <location evidence="4">Cytoskeleton</location>
        <location evidence="4">Cilium axoneme</location>
    </subcellularLocation>
</comment>
<keyword evidence="5" id="KW-1185">Reference proteome</keyword>
<evidence type="ECO:0000256" key="1">
    <source>
        <dbReference type="ARBA" id="ARBA00007209"/>
    </source>
</evidence>
<proteinExistence type="inferred from homology"/>
<evidence type="ECO:0000256" key="4">
    <source>
        <dbReference type="RuleBase" id="RU367040"/>
    </source>
</evidence>
<dbReference type="InterPro" id="IPR048256">
    <property type="entry name" value="Tektin-like"/>
</dbReference>
<dbReference type="GO" id="GO:0060271">
    <property type="term" value="P:cilium assembly"/>
    <property type="evidence" value="ECO:0007669"/>
    <property type="project" value="UniProtKB-UniRule"/>
</dbReference>
<comment type="similarity">
    <text evidence="1 4">Belongs to the tektin family.</text>
</comment>
<dbReference type="GO" id="GO:0005634">
    <property type="term" value="C:nucleus"/>
    <property type="evidence" value="ECO:0007669"/>
    <property type="project" value="TreeGrafter"/>
</dbReference>
<keyword evidence="4" id="KW-0282">Flagellum</keyword>
<evidence type="ECO:0000256" key="3">
    <source>
        <dbReference type="ARBA" id="ARBA00023054"/>
    </source>
</evidence>
<evidence type="ECO:0000256" key="2">
    <source>
        <dbReference type="ARBA" id="ARBA00022490"/>
    </source>
</evidence>
<keyword evidence="4" id="KW-0969">Cilium</keyword>
<dbReference type="Pfam" id="PF03148">
    <property type="entry name" value="Tektin"/>
    <property type="match status" value="1"/>
</dbReference>
<evidence type="ECO:0000313" key="5">
    <source>
        <dbReference type="Proteomes" id="UP000887540"/>
    </source>
</evidence>
<protein>
    <recommendedName>
        <fullName evidence="4">Tektin</fullName>
    </recommendedName>
</protein>
<accession>A0A914D709</accession>
<organism evidence="5 6">
    <name type="scientific">Acrobeloides nanus</name>
    <dbReference type="NCBI Taxonomy" id="290746"/>
    <lineage>
        <taxon>Eukaryota</taxon>
        <taxon>Metazoa</taxon>
        <taxon>Ecdysozoa</taxon>
        <taxon>Nematoda</taxon>
        <taxon>Chromadorea</taxon>
        <taxon>Rhabditida</taxon>
        <taxon>Tylenchina</taxon>
        <taxon>Cephalobomorpha</taxon>
        <taxon>Cephaloboidea</taxon>
        <taxon>Cephalobidae</taxon>
        <taxon>Acrobeloides</taxon>
    </lineage>
</organism>
<name>A0A914D709_9BILA</name>
<sequence>MQRRDDYDDPAEVLRMARLAVKEANSRAARLQNQTTQQLVQRVKDLKYWSGEIDRELQDLKDDNEDLLRYFHKLQTCMTITNEATKCNEACFAVRRKRIHVSLITY</sequence>
<dbReference type="AlphaFoldDB" id="A0A914D709"/>